<gene>
    <name evidence="2" type="ORF">GCG54_00007918</name>
</gene>
<dbReference type="Pfam" id="PF08031">
    <property type="entry name" value="BBE"/>
    <property type="match status" value="1"/>
</dbReference>
<dbReference type="GO" id="GO:0050660">
    <property type="term" value="F:flavin adenine dinucleotide binding"/>
    <property type="evidence" value="ECO:0007669"/>
    <property type="project" value="InterPro"/>
</dbReference>
<evidence type="ECO:0000313" key="3">
    <source>
        <dbReference type="Proteomes" id="UP000613401"/>
    </source>
</evidence>
<comment type="caution">
    <text evidence="2">The sequence shown here is derived from an EMBL/GenBank/DDBJ whole genome shotgun (WGS) entry which is preliminary data.</text>
</comment>
<dbReference type="InterPro" id="IPR012951">
    <property type="entry name" value="BBE"/>
</dbReference>
<reference evidence="2" key="2">
    <citation type="submission" date="2020-03" db="EMBL/GenBank/DDBJ databases">
        <authorList>
            <person name="Fu F.-F."/>
            <person name="Chen J."/>
        </authorList>
    </citation>
    <scope>NUCLEOTIDE SEQUENCE</scope>
    <source>
        <strain evidence="2">Lc1</strain>
    </source>
</reference>
<protein>
    <submittedName>
        <fullName evidence="2">FAD-linked oxidoreductase easE</fullName>
    </submittedName>
</protein>
<dbReference type="EMBL" id="WVTB01000051">
    <property type="protein sequence ID" value="KAF3804123.1"/>
    <property type="molecule type" value="Genomic_DNA"/>
</dbReference>
<organism evidence="2 3">
    <name type="scientific">Colletotrichum gloeosporioides</name>
    <name type="common">Anthracnose fungus</name>
    <name type="synonym">Glomerella cingulata</name>
    <dbReference type="NCBI Taxonomy" id="474922"/>
    <lineage>
        <taxon>Eukaryota</taxon>
        <taxon>Fungi</taxon>
        <taxon>Dikarya</taxon>
        <taxon>Ascomycota</taxon>
        <taxon>Pezizomycotina</taxon>
        <taxon>Sordariomycetes</taxon>
        <taxon>Hypocreomycetidae</taxon>
        <taxon>Glomerellales</taxon>
        <taxon>Glomerellaceae</taxon>
        <taxon>Colletotrichum</taxon>
        <taxon>Colletotrichum gloeosporioides species complex</taxon>
    </lineage>
</organism>
<dbReference type="Proteomes" id="UP000613401">
    <property type="component" value="Unassembled WGS sequence"/>
</dbReference>
<reference evidence="2" key="1">
    <citation type="journal article" date="2020" name="Phytopathology">
        <title>Genome sequence and comparative analysis of Colletotrichum gloeosporioides isolated from Liriodendron leaves.</title>
        <authorList>
            <person name="Fu F.F."/>
            <person name="Hao Z."/>
            <person name="Wang P."/>
            <person name="Lu Y."/>
            <person name="Xue L.J."/>
            <person name="Wei G."/>
            <person name="Tian Y."/>
            <person name="Baishi H."/>
            <person name="Xu H."/>
            <person name="Shi J."/>
            <person name="Cheng T."/>
            <person name="Wang G."/>
            <person name="Yi Y."/>
            <person name="Chen J."/>
        </authorList>
    </citation>
    <scope>NUCLEOTIDE SEQUENCE</scope>
    <source>
        <strain evidence="2">Lc1</strain>
    </source>
</reference>
<proteinExistence type="predicted"/>
<evidence type="ECO:0000313" key="2">
    <source>
        <dbReference type="EMBL" id="KAF3804123.1"/>
    </source>
</evidence>
<dbReference type="InterPro" id="IPR016169">
    <property type="entry name" value="FAD-bd_PCMH_sub2"/>
</dbReference>
<feature type="domain" description="Berberine/berberine-like" evidence="1">
    <location>
        <begin position="5"/>
        <end position="35"/>
    </location>
</feature>
<dbReference type="GeneID" id="69015060"/>
<dbReference type="Gene3D" id="3.30.465.10">
    <property type="match status" value="1"/>
</dbReference>
<sequence length="60" mass="7400">MHQADDRESDWQRISWGPNYDRLREIKKKYDPDSIQWCHRCVGSEDWVELRDGRLCRSYN</sequence>
<keyword evidence="3" id="KW-1185">Reference proteome</keyword>
<dbReference type="AlphaFoldDB" id="A0A8H4FJ27"/>
<dbReference type="RefSeq" id="XP_045263282.1">
    <property type="nucleotide sequence ID" value="XM_045407893.1"/>
</dbReference>
<accession>A0A8H4FJ27</accession>
<name>A0A8H4FJ27_COLGL</name>
<evidence type="ECO:0000259" key="1">
    <source>
        <dbReference type="Pfam" id="PF08031"/>
    </source>
</evidence>
<dbReference type="GO" id="GO:0016491">
    <property type="term" value="F:oxidoreductase activity"/>
    <property type="evidence" value="ECO:0007669"/>
    <property type="project" value="InterPro"/>
</dbReference>